<dbReference type="Gene3D" id="3.40.50.2000">
    <property type="entry name" value="Glycogen Phosphorylase B"/>
    <property type="match status" value="2"/>
</dbReference>
<keyword evidence="1" id="KW-0328">Glycosyltransferase</keyword>
<dbReference type="InterPro" id="IPR028098">
    <property type="entry name" value="Glyco_trans_4-like_N"/>
</dbReference>
<keyword evidence="5" id="KW-1185">Reference proteome</keyword>
<gene>
    <name evidence="4" type="ORF">ACFYTF_30290</name>
</gene>
<comment type="caution">
    <text evidence="4">The sequence shown here is derived from an EMBL/GenBank/DDBJ whole genome shotgun (WGS) entry which is preliminary data.</text>
</comment>
<dbReference type="Proteomes" id="UP001601444">
    <property type="component" value="Unassembled WGS sequence"/>
</dbReference>
<evidence type="ECO:0000256" key="2">
    <source>
        <dbReference type="ARBA" id="ARBA00022679"/>
    </source>
</evidence>
<dbReference type="RefSeq" id="WP_387703282.1">
    <property type="nucleotide sequence ID" value="NZ_JBIAMX010000032.1"/>
</dbReference>
<feature type="domain" description="Glycosyltransferase subfamily 4-like N-terminal" evidence="3">
    <location>
        <begin position="24"/>
        <end position="182"/>
    </location>
</feature>
<dbReference type="Pfam" id="PF13439">
    <property type="entry name" value="Glyco_transf_4"/>
    <property type="match status" value="1"/>
</dbReference>
<evidence type="ECO:0000259" key="3">
    <source>
        <dbReference type="Pfam" id="PF13439"/>
    </source>
</evidence>
<evidence type="ECO:0000313" key="5">
    <source>
        <dbReference type="Proteomes" id="UP001601444"/>
    </source>
</evidence>
<name>A0ABW6PXH6_9NOCA</name>
<dbReference type="EMBL" id="JBIAMX010000032">
    <property type="protein sequence ID" value="MFF0547134.1"/>
    <property type="molecule type" value="Genomic_DNA"/>
</dbReference>
<proteinExistence type="predicted"/>
<organism evidence="4 5">
    <name type="scientific">Nocardia thailandica</name>
    <dbReference type="NCBI Taxonomy" id="257275"/>
    <lineage>
        <taxon>Bacteria</taxon>
        <taxon>Bacillati</taxon>
        <taxon>Actinomycetota</taxon>
        <taxon>Actinomycetes</taxon>
        <taxon>Mycobacteriales</taxon>
        <taxon>Nocardiaceae</taxon>
        <taxon>Nocardia</taxon>
    </lineage>
</organism>
<keyword evidence="2" id="KW-0808">Transferase</keyword>
<dbReference type="Pfam" id="PF13692">
    <property type="entry name" value="Glyco_trans_1_4"/>
    <property type="match status" value="1"/>
</dbReference>
<dbReference type="InterPro" id="IPR050194">
    <property type="entry name" value="Glycosyltransferase_grp1"/>
</dbReference>
<accession>A0ABW6PXH6</accession>
<dbReference type="PANTHER" id="PTHR45947">
    <property type="entry name" value="SULFOQUINOVOSYL TRANSFERASE SQD2"/>
    <property type="match status" value="1"/>
</dbReference>
<protein>
    <submittedName>
        <fullName evidence="4">Glycosyltransferase family 4 protein</fullName>
    </submittedName>
</protein>
<sequence length="369" mass="38985">MTGGPLSIALLASSRHPIRQPFAGGLEAHVWYLARALRRRGHRVTLFAAEGSDPAATDATVRVQPFRASAAAGNDPSAAPAPFLADHHAYLALMIDLAALGSRSFDVVHNHSLHYLPLAMAPALDIPMLTTLHTPPTPWLESALEVSLGAGSGFVAVSEHTARSWRPTVPDVDVIANGVDVASWPVGPGGDDLAWFGRLTPEKGAHLAIATARRAGRRLHLAGPVSDRRYFDERVAPCLDGDIVYHGHLDQPALADLIGGCGAVLVTPLWDEPYGLVVAEALACGTPVAAFRRGGIPEILDATCGRLAEPGDVDGLAATVEEVCGLDRAAVRARAVAHCGHDPMVEAYLRRYRHLIAADRAGRARKGAP</sequence>
<dbReference type="PANTHER" id="PTHR45947:SF3">
    <property type="entry name" value="SULFOQUINOVOSYL TRANSFERASE SQD2"/>
    <property type="match status" value="1"/>
</dbReference>
<evidence type="ECO:0000256" key="1">
    <source>
        <dbReference type="ARBA" id="ARBA00022676"/>
    </source>
</evidence>
<dbReference type="CDD" id="cd03802">
    <property type="entry name" value="GT4_AviGT4-like"/>
    <property type="match status" value="1"/>
</dbReference>
<dbReference type="SUPFAM" id="SSF53756">
    <property type="entry name" value="UDP-Glycosyltransferase/glycogen phosphorylase"/>
    <property type="match status" value="1"/>
</dbReference>
<evidence type="ECO:0000313" key="4">
    <source>
        <dbReference type="EMBL" id="MFF0547134.1"/>
    </source>
</evidence>
<reference evidence="4 5" key="1">
    <citation type="submission" date="2024-10" db="EMBL/GenBank/DDBJ databases">
        <title>The Natural Products Discovery Center: Release of the First 8490 Sequenced Strains for Exploring Actinobacteria Biosynthetic Diversity.</title>
        <authorList>
            <person name="Kalkreuter E."/>
            <person name="Kautsar S.A."/>
            <person name="Yang D."/>
            <person name="Bader C.D."/>
            <person name="Teijaro C.N."/>
            <person name="Fluegel L."/>
            <person name="Davis C.M."/>
            <person name="Simpson J.R."/>
            <person name="Lauterbach L."/>
            <person name="Steele A.D."/>
            <person name="Gui C."/>
            <person name="Meng S."/>
            <person name="Li G."/>
            <person name="Viehrig K."/>
            <person name="Ye F."/>
            <person name="Su P."/>
            <person name="Kiefer A.F."/>
            <person name="Nichols A."/>
            <person name="Cepeda A.J."/>
            <person name="Yan W."/>
            <person name="Fan B."/>
            <person name="Jiang Y."/>
            <person name="Adhikari A."/>
            <person name="Zheng C.-J."/>
            <person name="Schuster L."/>
            <person name="Cowan T.M."/>
            <person name="Smanski M.J."/>
            <person name="Chevrette M.G."/>
            <person name="De Carvalho L.P.S."/>
            <person name="Shen B."/>
        </authorList>
    </citation>
    <scope>NUCLEOTIDE SEQUENCE [LARGE SCALE GENOMIC DNA]</scope>
    <source>
        <strain evidence="4 5">NPDC004045</strain>
    </source>
</reference>